<dbReference type="PANTHER" id="PTHR43459">
    <property type="entry name" value="ENOYL-COA HYDRATASE"/>
    <property type="match status" value="1"/>
</dbReference>
<dbReference type="SUPFAM" id="SSF52096">
    <property type="entry name" value="ClpP/crotonase"/>
    <property type="match status" value="1"/>
</dbReference>
<comment type="caution">
    <text evidence="2">The sequence shown here is derived from an EMBL/GenBank/DDBJ whole genome shotgun (WGS) entry which is preliminary data.</text>
</comment>
<dbReference type="InterPro" id="IPR029045">
    <property type="entry name" value="ClpP/crotonase-like_dom_sf"/>
</dbReference>
<protein>
    <submittedName>
        <fullName evidence="2">Enoyl-CoA hydratase/isomerase family protein</fullName>
    </submittedName>
</protein>
<dbReference type="Gene3D" id="3.90.226.10">
    <property type="entry name" value="2-enoyl-CoA Hydratase, Chain A, domain 1"/>
    <property type="match status" value="1"/>
</dbReference>
<dbReference type="RefSeq" id="WP_144636283.1">
    <property type="nucleotide sequence ID" value="NZ_BNAX01000017.1"/>
</dbReference>
<dbReference type="PANTHER" id="PTHR43459:SF1">
    <property type="entry name" value="EG:BACN32G11.4 PROTEIN"/>
    <property type="match status" value="1"/>
</dbReference>
<evidence type="ECO:0000313" key="2">
    <source>
        <dbReference type="EMBL" id="TVT23891.1"/>
    </source>
</evidence>
<dbReference type="PROSITE" id="PS00166">
    <property type="entry name" value="ENOYL_COA_HYDRATASE"/>
    <property type="match status" value="1"/>
</dbReference>
<dbReference type="EMBL" id="VJZA01000009">
    <property type="protein sequence ID" value="TVT23891.1"/>
    <property type="molecule type" value="Genomic_DNA"/>
</dbReference>
<dbReference type="Proteomes" id="UP000318578">
    <property type="component" value="Unassembled WGS sequence"/>
</dbReference>
<dbReference type="InterPro" id="IPR018376">
    <property type="entry name" value="Enoyl-CoA_hyd/isom_CS"/>
</dbReference>
<dbReference type="InterPro" id="IPR001753">
    <property type="entry name" value="Enoyl-CoA_hydra/iso"/>
</dbReference>
<name>A0A558AI74_9PSEU</name>
<organism evidence="2 3">
    <name type="scientific">Amycolatopsis acidiphila</name>
    <dbReference type="NCBI Taxonomy" id="715473"/>
    <lineage>
        <taxon>Bacteria</taxon>
        <taxon>Bacillati</taxon>
        <taxon>Actinomycetota</taxon>
        <taxon>Actinomycetes</taxon>
        <taxon>Pseudonocardiales</taxon>
        <taxon>Pseudonocardiaceae</taxon>
        <taxon>Amycolatopsis</taxon>
    </lineage>
</organism>
<reference evidence="2 3" key="1">
    <citation type="submission" date="2019-07" db="EMBL/GenBank/DDBJ databases">
        <title>New species of Amycolatopsis and Streptomyces.</title>
        <authorList>
            <person name="Duangmal K."/>
            <person name="Teo W.F.A."/>
            <person name="Lipun K."/>
        </authorList>
    </citation>
    <scope>NUCLEOTIDE SEQUENCE [LARGE SCALE GENOMIC DNA]</scope>
    <source>
        <strain evidence="2 3">JCM 30562</strain>
    </source>
</reference>
<keyword evidence="3" id="KW-1185">Reference proteome</keyword>
<accession>A0A558AI74</accession>
<gene>
    <name evidence="2" type="ORF">FNH06_08500</name>
</gene>
<proteinExistence type="inferred from homology"/>
<sequence length="254" mass="27293">MLEREIDTTGVAVARLNQPERGNCLSDDLIAALIGWIDELEQGKDAAVLVIEGHPRVFCGGGDVHRFRSWHAWTGAERQRYLKTGIQPLFRRLLDSPLLTVACVEGAVVGAGLDLLLACDLRFAATSASVRGGYLDVGLVPAAGAPWHLARLVGTSRALELLVSSERHPASQLAEWGIFNHVYADDQLRSAVAATCRAIAGHGRDRVSRLKSLVGIAGEESFAAHLDRAAALLAVLGETRTGKTDTRESERDDA</sequence>
<keyword evidence="2" id="KW-0413">Isomerase</keyword>
<evidence type="ECO:0000313" key="3">
    <source>
        <dbReference type="Proteomes" id="UP000318578"/>
    </source>
</evidence>
<dbReference type="Pfam" id="PF00378">
    <property type="entry name" value="ECH_1"/>
    <property type="match status" value="1"/>
</dbReference>
<dbReference type="AlphaFoldDB" id="A0A558AI74"/>
<dbReference type="GO" id="GO:0016853">
    <property type="term" value="F:isomerase activity"/>
    <property type="evidence" value="ECO:0007669"/>
    <property type="project" value="UniProtKB-KW"/>
</dbReference>
<dbReference type="CDD" id="cd06558">
    <property type="entry name" value="crotonase-like"/>
    <property type="match status" value="1"/>
</dbReference>
<comment type="similarity">
    <text evidence="1">Belongs to the enoyl-CoA hydratase/isomerase family.</text>
</comment>
<dbReference type="OrthoDB" id="3473569at2"/>
<evidence type="ECO:0000256" key="1">
    <source>
        <dbReference type="RuleBase" id="RU003707"/>
    </source>
</evidence>